<gene>
    <name evidence="3" type="ORF">GCT13_36570</name>
</gene>
<dbReference type="RefSeq" id="WP_152766722.1">
    <property type="nucleotide sequence ID" value="NZ_WHNP01000060.1"/>
</dbReference>
<keyword evidence="2" id="KW-0732">Signal</keyword>
<name>A0A7X1NHP7_9BURK</name>
<sequence>MRYRDVLKSIRERNPSFLPVLLMLASLSALEPALANAQEGNSANAPRQNKSTAAASYKVPPLPNGSAQVNVTPGMSKKDWEEAYKETGRPRFGQSTVNRQNGNVERD</sequence>
<organism evidence="3 4">
    <name type="scientific">Paraburkholderia franconis</name>
    <dbReference type="NCBI Taxonomy" id="2654983"/>
    <lineage>
        <taxon>Bacteria</taxon>
        <taxon>Pseudomonadati</taxon>
        <taxon>Pseudomonadota</taxon>
        <taxon>Betaproteobacteria</taxon>
        <taxon>Burkholderiales</taxon>
        <taxon>Burkholderiaceae</taxon>
        <taxon>Paraburkholderia</taxon>
    </lineage>
</organism>
<proteinExistence type="predicted"/>
<feature type="compositionally biased region" description="Polar residues" evidence="1">
    <location>
        <begin position="38"/>
        <end position="54"/>
    </location>
</feature>
<reference evidence="3 4" key="1">
    <citation type="submission" date="2019-10" db="EMBL/GenBank/DDBJ databases">
        <title>Paraburkholderia sp. isolated from nodules of Mimosa pudica from Brazilian Atlantic Forest soils.</title>
        <authorList>
            <person name="Paulitsch F."/>
            <person name="Hungria M."/>
            <person name="Dall'Agnol R."/>
        </authorList>
    </citation>
    <scope>NUCLEOTIDE SEQUENCE [LARGE SCALE GENOMIC DNA]</scope>
    <source>
        <strain evidence="3 4">CNPSo 3157</strain>
    </source>
</reference>
<evidence type="ECO:0000313" key="4">
    <source>
        <dbReference type="Proteomes" id="UP000484381"/>
    </source>
</evidence>
<feature type="signal peptide" evidence="2">
    <location>
        <begin position="1"/>
        <end position="37"/>
    </location>
</feature>
<evidence type="ECO:0000256" key="1">
    <source>
        <dbReference type="SAM" id="MobiDB-lite"/>
    </source>
</evidence>
<accession>A0A7X1NHP7</accession>
<protein>
    <recommendedName>
        <fullName evidence="5">DUF4148 domain-containing protein</fullName>
    </recommendedName>
</protein>
<evidence type="ECO:0000256" key="2">
    <source>
        <dbReference type="SAM" id="SignalP"/>
    </source>
</evidence>
<evidence type="ECO:0000313" key="3">
    <source>
        <dbReference type="EMBL" id="MPW22202.1"/>
    </source>
</evidence>
<comment type="caution">
    <text evidence="3">The sequence shown here is derived from an EMBL/GenBank/DDBJ whole genome shotgun (WGS) entry which is preliminary data.</text>
</comment>
<keyword evidence="4" id="KW-1185">Reference proteome</keyword>
<dbReference type="Proteomes" id="UP000484381">
    <property type="component" value="Unassembled WGS sequence"/>
</dbReference>
<feature type="compositionally biased region" description="Basic and acidic residues" evidence="1">
    <location>
        <begin position="76"/>
        <end position="89"/>
    </location>
</feature>
<dbReference type="AlphaFoldDB" id="A0A7X1NHP7"/>
<evidence type="ECO:0008006" key="5">
    <source>
        <dbReference type="Google" id="ProtNLM"/>
    </source>
</evidence>
<dbReference type="EMBL" id="WHNP01000060">
    <property type="protein sequence ID" value="MPW22202.1"/>
    <property type="molecule type" value="Genomic_DNA"/>
</dbReference>
<feature type="chain" id="PRO_5031096120" description="DUF4148 domain-containing protein" evidence="2">
    <location>
        <begin position="38"/>
        <end position="107"/>
    </location>
</feature>
<feature type="compositionally biased region" description="Polar residues" evidence="1">
    <location>
        <begin position="93"/>
        <end position="107"/>
    </location>
</feature>
<feature type="region of interest" description="Disordered" evidence="1">
    <location>
        <begin position="36"/>
        <end position="107"/>
    </location>
</feature>